<dbReference type="Pfam" id="PF00534">
    <property type="entry name" value="Glycos_transf_1"/>
    <property type="match status" value="1"/>
</dbReference>
<accession>A0A1H8N7D8</accession>
<feature type="domain" description="Glycosyl transferase family 1" evidence="1">
    <location>
        <begin position="191"/>
        <end position="356"/>
    </location>
</feature>
<dbReference type="Gene3D" id="3.40.50.2000">
    <property type="entry name" value="Glycogen Phosphorylase B"/>
    <property type="match status" value="2"/>
</dbReference>
<protein>
    <submittedName>
        <fullName evidence="2">Glycosyl transferases group 1</fullName>
    </submittedName>
</protein>
<evidence type="ECO:0000259" key="1">
    <source>
        <dbReference type="Pfam" id="PF00534"/>
    </source>
</evidence>
<name>A0A1H8N7D8_9BACI</name>
<dbReference type="Proteomes" id="UP000199300">
    <property type="component" value="Unassembled WGS sequence"/>
</dbReference>
<dbReference type="RefSeq" id="WP_091497022.1">
    <property type="nucleotide sequence ID" value="NZ_FODJ01000005.1"/>
</dbReference>
<dbReference type="OrthoDB" id="9772485at2"/>
<dbReference type="EMBL" id="FODJ01000005">
    <property type="protein sequence ID" value="SEO25353.1"/>
    <property type="molecule type" value="Genomic_DNA"/>
</dbReference>
<dbReference type="CDD" id="cd03801">
    <property type="entry name" value="GT4_PimA-like"/>
    <property type="match status" value="1"/>
</dbReference>
<evidence type="ECO:0000313" key="2">
    <source>
        <dbReference type="EMBL" id="SEO25353.1"/>
    </source>
</evidence>
<evidence type="ECO:0000313" key="3">
    <source>
        <dbReference type="Proteomes" id="UP000199300"/>
    </source>
</evidence>
<dbReference type="SUPFAM" id="SSF53756">
    <property type="entry name" value="UDP-Glycosyltransferase/glycogen phosphorylase"/>
    <property type="match status" value="1"/>
</dbReference>
<gene>
    <name evidence="2" type="ORF">SAMN04488134_105149</name>
</gene>
<keyword evidence="3" id="KW-1185">Reference proteome</keyword>
<organism evidence="2 3">
    <name type="scientific">Amphibacillus marinus</name>
    <dbReference type="NCBI Taxonomy" id="872970"/>
    <lineage>
        <taxon>Bacteria</taxon>
        <taxon>Bacillati</taxon>
        <taxon>Bacillota</taxon>
        <taxon>Bacilli</taxon>
        <taxon>Bacillales</taxon>
        <taxon>Bacillaceae</taxon>
        <taxon>Amphibacillus</taxon>
    </lineage>
</organism>
<dbReference type="GO" id="GO:0016757">
    <property type="term" value="F:glycosyltransferase activity"/>
    <property type="evidence" value="ECO:0007669"/>
    <property type="project" value="InterPro"/>
</dbReference>
<proteinExistence type="predicted"/>
<dbReference type="STRING" id="872970.SAMN04488134_105149"/>
<sequence>MKILFVAPRFHTNQVPIVQILKDKGNEVCFYVQYIGGSEDHSILEPNLIKNNLISRLIIKTVSKKNNEKSMNDPFKLVRVFGIPPLIEYYKKIKEEAPDLVIVRDRTPFSLLTFIICKLLKTKSILYQQIPKYFKEDKSKETIGRKIKKIIYKVVVPKKIITPIQGEKSEQSTTDKNIYFNPFIMKVSKEIERRRYFNNSKINVLVIGKFVSRKRHILIIKAIECLRENFDIKLTIVGEVTTEIHKQELERVSAYISSNNLTNTVQVKINLPYGEVQKEYLKHDLFVLPSINEQFGVSILEAMAHGLAVICSNSAGAKDYIIDGHNGFIFKEDDLSDLRNKITNIIKSRDNLKQMGFYSLQLVRSRHSPEIYYENFIRITQDMGIEQSGCD</sequence>
<reference evidence="2 3" key="1">
    <citation type="submission" date="2016-10" db="EMBL/GenBank/DDBJ databases">
        <authorList>
            <person name="de Groot N.N."/>
        </authorList>
    </citation>
    <scope>NUCLEOTIDE SEQUENCE [LARGE SCALE GENOMIC DNA]</scope>
    <source>
        <strain evidence="2 3">CGMCC 1.10434</strain>
    </source>
</reference>
<dbReference type="PANTHER" id="PTHR12526">
    <property type="entry name" value="GLYCOSYLTRANSFERASE"/>
    <property type="match status" value="1"/>
</dbReference>
<dbReference type="InterPro" id="IPR001296">
    <property type="entry name" value="Glyco_trans_1"/>
</dbReference>
<keyword evidence="2" id="KW-0808">Transferase</keyword>
<dbReference type="AlphaFoldDB" id="A0A1H8N7D8"/>